<dbReference type="Pfam" id="PF13643">
    <property type="entry name" value="DUF4145"/>
    <property type="match status" value="1"/>
</dbReference>
<keyword evidence="1" id="KW-0175">Coiled coil</keyword>
<sequence length="1111" mass="129234">MGNFDFLQKKKNFNSFNTACLEAEKSILVSPSTCATITRRALELAVKWLYANDSDLVLPYQDNLSTLIHNNSFIELIDYDMLPLLKYIVKLGNLSVHTSANIERGEAILSLNNLHQFVSWIDYCYSDEYTAEDFNEDLLLHGEEKRTRPDELKNLYERLSSKDKKLEEVIKENEELRKSLTEKRKVNTVNYDFKIDEVSEFETRKRYINIELKLAGWEFGKDIWEEIEVQGMPNESGVGYVDYVLYGENGKPLAVVEAKRTSKDPKIGQQQAKLYADCLEKRYSQRPVIFLTNGFDMYIWDDYSDRKVYGFYKKSELQLMIDRRKSKKSLSSVTINDEISNRYYQKEAIRAVCEALENKQRKTLLVCATGTGKTRIAISIVDVLSRHNWIKNILFLADRKALVKQAKKSFTKLLPNLALCNLLDSKDSPEDARMIFSTYPTMMNAIDDTKSKDGKRLFTPGHFDLIIIDESHRSIYKKYKSIFDYFDSYLMGLTATPKDEIDKNTYSVFDMENGVPTYAYEYNKAVEDGYLVDYTSIEFKTKIMEDGIKYDELSDEEKEEYENTFNDDESIGDEIGNNAVNEWLFNSDTIDLVLNKLMTEGLKIEGEEKIGKTIIFAKNTKHARAIVERFNKLYPKYGGNFVKAVDYSINYVDSIIDDFSDKNKLPQIAVSVDMLDTGIDIPEILNLVFFKKVRSKTKFWQMIGRGTRLCPDLLGVDMDKERFLIFDFCNNFEFFKFNPKGFEGNKAETLTEKLFNIKVSMVKELQDIKYIEGEYAELRKELLEELITSVKALNEDSYIVRMNLSYVHKYKNENVWSNIGAVAQNEIREYISPLITSYGDDELAKRFDVVMYNIQLAYLQNNNASKGIRHVMATAEKLSKLGTIPQIQQQKYTIEKAMTEDFWEDSDIFEVEEVRISLRELIKYLEKSSQKIYYTSFEDMIVAEDRNDSVYNANNLKNYKKKVEYYLNIHKDELAIFKLRNNKKITKQDVETLEEILLKQLGNCDDYKKEFGDTPVSQLVRRLVGLDREAANEAFSEFLNNKSFNTKQIHFVKLIVDYVVKNGFIEDNKVLMEDPFRTVGSIIDLFENHIEERNKLIKTINKIKENASEIG</sequence>
<dbReference type="PANTHER" id="PTHR47396">
    <property type="entry name" value="TYPE I RESTRICTION ENZYME ECOKI R PROTEIN"/>
    <property type="match status" value="1"/>
</dbReference>
<evidence type="ECO:0000313" key="4">
    <source>
        <dbReference type="EMBL" id="CDS88909.1"/>
    </source>
</evidence>
<keyword evidence="5" id="KW-0378">Hydrolase</keyword>
<feature type="domain" description="Helicase ATP-binding" evidence="2">
    <location>
        <begin position="354"/>
        <end position="515"/>
    </location>
</feature>
<keyword evidence="5" id="KW-0547">Nucleotide-binding</keyword>
<dbReference type="Pfam" id="PF04851">
    <property type="entry name" value="ResIII"/>
    <property type="match status" value="1"/>
</dbReference>
<dbReference type="REBASE" id="89940">
    <property type="entry name" value="Pdi6600ORF650018P"/>
</dbReference>
<dbReference type="Pfam" id="PF04313">
    <property type="entry name" value="HSDR_N"/>
    <property type="match status" value="1"/>
</dbReference>
<dbReference type="REBASE" id="89914">
    <property type="entry name" value="Pdi6602ORF710241P"/>
</dbReference>
<evidence type="ECO:0000313" key="5">
    <source>
        <dbReference type="EMBL" id="CDS89542.1"/>
    </source>
</evidence>
<dbReference type="InterPro" id="IPR001650">
    <property type="entry name" value="Helicase_C-like"/>
</dbReference>
<dbReference type="Pfam" id="PF00271">
    <property type="entry name" value="Helicase_C"/>
    <property type="match status" value="1"/>
</dbReference>
<dbReference type="SUPFAM" id="SSF52540">
    <property type="entry name" value="P-loop containing nucleoside triphosphate hydrolases"/>
    <property type="match status" value="2"/>
</dbReference>
<accession>A0A069AMW9</accession>
<dbReference type="Gene3D" id="3.40.50.300">
    <property type="entry name" value="P-loop containing nucleotide triphosphate hydrolases"/>
    <property type="match status" value="2"/>
</dbReference>
<organism evidence="5">
    <name type="scientific">Clostridioides difficile</name>
    <name type="common">Peptoclostridium difficile</name>
    <dbReference type="NCBI Taxonomy" id="1496"/>
    <lineage>
        <taxon>Bacteria</taxon>
        <taxon>Bacillati</taxon>
        <taxon>Bacillota</taxon>
        <taxon>Clostridia</taxon>
        <taxon>Peptostreptococcales</taxon>
        <taxon>Peptostreptococcaceae</taxon>
        <taxon>Clostridioides</taxon>
    </lineage>
</organism>
<dbReference type="CDD" id="cd18032">
    <property type="entry name" value="DEXHc_RE_I_III_res"/>
    <property type="match status" value="1"/>
</dbReference>
<gene>
    <name evidence="6" type="ORF">BN1095_650023</name>
    <name evidence="4" type="ORF">BN1096_700237</name>
    <name evidence="5" type="ORF">BN1097_710236</name>
</gene>
<dbReference type="RefSeq" id="WP_021367226.1">
    <property type="nucleotide sequence ID" value="NZ_BBYB01000112.1"/>
</dbReference>
<dbReference type="GO" id="GO:0005829">
    <property type="term" value="C:cytosol"/>
    <property type="evidence" value="ECO:0007669"/>
    <property type="project" value="TreeGrafter"/>
</dbReference>
<evidence type="ECO:0000259" key="2">
    <source>
        <dbReference type="PROSITE" id="PS51192"/>
    </source>
</evidence>
<dbReference type="SMART" id="SM00487">
    <property type="entry name" value="DEXDc"/>
    <property type="match status" value="1"/>
</dbReference>
<dbReference type="InterPro" id="IPR014001">
    <property type="entry name" value="Helicase_ATP-bd"/>
</dbReference>
<proteinExistence type="predicted"/>
<evidence type="ECO:0000313" key="6">
    <source>
        <dbReference type="EMBL" id="CDT70910.1"/>
    </source>
</evidence>
<dbReference type="GO" id="GO:0003677">
    <property type="term" value="F:DNA binding"/>
    <property type="evidence" value="ECO:0007669"/>
    <property type="project" value="UniProtKB-KW"/>
</dbReference>
<reference evidence="5" key="1">
    <citation type="submission" date="2014-07" db="EMBL/GenBank/DDBJ databases">
        <authorList>
            <person name="Monot Marc"/>
        </authorList>
    </citation>
    <scope>NUCLEOTIDE SEQUENCE</scope>
    <source>
        <strain evidence="6">7032989</strain>
        <strain evidence="5">7032994</strain>
    </source>
</reference>
<dbReference type="EMBL" id="LK932525">
    <property type="protein sequence ID" value="CDS88909.1"/>
    <property type="molecule type" value="Genomic_DNA"/>
</dbReference>
<name>A0A069AMW9_CLODI</name>
<dbReference type="PANTHER" id="PTHR47396:SF1">
    <property type="entry name" value="ATP-DEPENDENT HELICASE IRC3-RELATED"/>
    <property type="match status" value="1"/>
</dbReference>
<dbReference type="GO" id="GO:0005524">
    <property type="term" value="F:ATP binding"/>
    <property type="evidence" value="ECO:0007669"/>
    <property type="project" value="UniProtKB-KW"/>
</dbReference>
<dbReference type="AlphaFoldDB" id="A0A069AMW9"/>
<dbReference type="InterPro" id="IPR025285">
    <property type="entry name" value="DUF4145"/>
</dbReference>
<dbReference type="REBASE" id="89923">
    <property type="entry name" value="Pdi6601ORF700242P"/>
</dbReference>
<evidence type="ECO:0000256" key="1">
    <source>
        <dbReference type="SAM" id="Coils"/>
    </source>
</evidence>
<feature type="domain" description="Helicase C-terminal" evidence="3">
    <location>
        <begin position="596"/>
        <end position="758"/>
    </location>
</feature>
<dbReference type="Pfam" id="PF08463">
    <property type="entry name" value="EcoEI_R_C"/>
    <property type="match status" value="1"/>
</dbReference>
<protein>
    <submittedName>
        <fullName evidence="5">Helicase protein</fullName>
    </submittedName>
    <submittedName>
        <fullName evidence="4">Type i restriction enzyme r subunit</fullName>
    </submittedName>
</protein>
<feature type="coiled-coil region" evidence="1">
    <location>
        <begin position="152"/>
        <end position="186"/>
    </location>
</feature>
<keyword evidence="5" id="KW-0067">ATP-binding</keyword>
<dbReference type="PROSITE" id="PS51192">
    <property type="entry name" value="HELICASE_ATP_BIND_1"/>
    <property type="match status" value="1"/>
</dbReference>
<dbReference type="GO" id="GO:0004386">
    <property type="term" value="F:helicase activity"/>
    <property type="evidence" value="ECO:0007669"/>
    <property type="project" value="UniProtKB-KW"/>
</dbReference>
<dbReference type="InterPro" id="IPR007409">
    <property type="entry name" value="Restrct_endonuc_type1_HsdR_N"/>
</dbReference>
<dbReference type="EMBL" id="LK932411">
    <property type="protein sequence ID" value="CDS89542.1"/>
    <property type="molecule type" value="Genomic_DNA"/>
</dbReference>
<dbReference type="InterPro" id="IPR013670">
    <property type="entry name" value="EcoEI_R_C_dom"/>
</dbReference>
<dbReference type="PROSITE" id="PS51194">
    <property type="entry name" value="HELICASE_CTER"/>
    <property type="match status" value="1"/>
</dbReference>
<dbReference type="InterPro" id="IPR027417">
    <property type="entry name" value="P-loop_NTPase"/>
</dbReference>
<dbReference type="CDD" id="cd18799">
    <property type="entry name" value="SF2_C_EcoAI-like"/>
    <property type="match status" value="1"/>
</dbReference>
<dbReference type="InterPro" id="IPR006935">
    <property type="entry name" value="Helicase/UvrB_N"/>
</dbReference>
<dbReference type="Gene3D" id="3.90.1570.30">
    <property type="match status" value="1"/>
</dbReference>
<dbReference type="GO" id="GO:0009307">
    <property type="term" value="P:DNA restriction-modification system"/>
    <property type="evidence" value="ECO:0007669"/>
    <property type="project" value="UniProtKB-KW"/>
</dbReference>
<evidence type="ECO:0000259" key="3">
    <source>
        <dbReference type="PROSITE" id="PS51194"/>
    </source>
</evidence>
<keyword evidence="5" id="KW-0347">Helicase</keyword>
<dbReference type="InterPro" id="IPR050742">
    <property type="entry name" value="Helicase_Restrict-Modif_Enz"/>
</dbReference>
<dbReference type="EMBL" id="LK933349">
    <property type="protein sequence ID" value="CDT70910.1"/>
    <property type="molecule type" value="Genomic_DNA"/>
</dbReference>
<dbReference type="GO" id="GO:0009035">
    <property type="term" value="F:type I site-specific deoxyribonuclease activity"/>
    <property type="evidence" value="ECO:0007669"/>
    <property type="project" value="UniProtKB-EC"/>
</dbReference>